<dbReference type="AlphaFoldDB" id="A0AAD4STD0"/>
<keyword evidence="3" id="KW-1185">Reference proteome</keyword>
<name>A0AAD4STD0_9MAGN</name>
<dbReference type="EMBL" id="JAJJMB010008870">
    <property type="protein sequence ID" value="KAI3919922.1"/>
    <property type="molecule type" value="Genomic_DNA"/>
</dbReference>
<evidence type="ECO:0000259" key="1">
    <source>
        <dbReference type="Pfam" id="PF13456"/>
    </source>
</evidence>
<dbReference type="GO" id="GO:0004523">
    <property type="term" value="F:RNA-DNA hybrid ribonuclease activity"/>
    <property type="evidence" value="ECO:0007669"/>
    <property type="project" value="InterPro"/>
</dbReference>
<reference evidence="2" key="1">
    <citation type="submission" date="2022-04" db="EMBL/GenBank/DDBJ databases">
        <title>A functionally conserved STORR gene fusion in Papaver species that diverged 16.8 million years ago.</title>
        <authorList>
            <person name="Catania T."/>
        </authorList>
    </citation>
    <scope>NUCLEOTIDE SEQUENCE</scope>
    <source>
        <strain evidence="2">S-188037</strain>
    </source>
</reference>
<gene>
    <name evidence="2" type="ORF">MKW98_001178</name>
</gene>
<dbReference type="GO" id="GO:0003676">
    <property type="term" value="F:nucleic acid binding"/>
    <property type="evidence" value="ECO:0007669"/>
    <property type="project" value="InterPro"/>
</dbReference>
<protein>
    <recommendedName>
        <fullName evidence="1">RNase H type-1 domain-containing protein</fullName>
    </recommendedName>
</protein>
<comment type="caution">
    <text evidence="2">The sequence shown here is derived from an EMBL/GenBank/DDBJ whole genome shotgun (WGS) entry which is preliminary data.</text>
</comment>
<proteinExistence type="predicted"/>
<feature type="domain" description="RNase H type-1" evidence="1">
    <location>
        <begin position="26"/>
        <end position="104"/>
    </location>
</feature>
<organism evidence="2 3">
    <name type="scientific">Papaver atlanticum</name>
    <dbReference type="NCBI Taxonomy" id="357466"/>
    <lineage>
        <taxon>Eukaryota</taxon>
        <taxon>Viridiplantae</taxon>
        <taxon>Streptophyta</taxon>
        <taxon>Embryophyta</taxon>
        <taxon>Tracheophyta</taxon>
        <taxon>Spermatophyta</taxon>
        <taxon>Magnoliopsida</taxon>
        <taxon>Ranunculales</taxon>
        <taxon>Papaveraceae</taxon>
        <taxon>Papaveroideae</taxon>
        <taxon>Papaver</taxon>
    </lineage>
</organism>
<evidence type="ECO:0000313" key="3">
    <source>
        <dbReference type="Proteomes" id="UP001202328"/>
    </source>
</evidence>
<dbReference type="Pfam" id="PF13456">
    <property type="entry name" value="RVT_3"/>
    <property type="match status" value="1"/>
</dbReference>
<accession>A0AAD4STD0</accession>
<dbReference type="Proteomes" id="UP001202328">
    <property type="component" value="Unassembled WGS sequence"/>
</dbReference>
<evidence type="ECO:0000313" key="2">
    <source>
        <dbReference type="EMBL" id="KAI3919922.1"/>
    </source>
</evidence>
<sequence length="124" mass="13849">MDTWYKGIGRPLKSGPSLMDYFVCTDGYYRQGRKGGHGVIIRDNVGKPIVASAVASTEAVSFLYHQVQGVSRGVELAVEYSLRDIQLFCNAKHVARLVNMARRCLDVQSILVERILLMLFARSV</sequence>
<dbReference type="InterPro" id="IPR002156">
    <property type="entry name" value="RNaseH_domain"/>
</dbReference>